<dbReference type="PANTHER" id="PTHR35526">
    <property type="entry name" value="ANTI-SIGMA-F FACTOR RSBW-RELATED"/>
    <property type="match status" value="1"/>
</dbReference>
<accession>A0ABP8TAG4</accession>
<dbReference type="PANTHER" id="PTHR35526:SF3">
    <property type="entry name" value="ANTI-SIGMA-F FACTOR RSBW"/>
    <property type="match status" value="1"/>
</dbReference>
<evidence type="ECO:0000256" key="1">
    <source>
        <dbReference type="ARBA" id="ARBA00022527"/>
    </source>
</evidence>
<organism evidence="3 4">
    <name type="scientific">Actinoallomurus liliacearum</name>
    <dbReference type="NCBI Taxonomy" id="1080073"/>
    <lineage>
        <taxon>Bacteria</taxon>
        <taxon>Bacillati</taxon>
        <taxon>Actinomycetota</taxon>
        <taxon>Actinomycetes</taxon>
        <taxon>Streptosporangiales</taxon>
        <taxon>Thermomonosporaceae</taxon>
        <taxon>Actinoallomurus</taxon>
    </lineage>
</organism>
<reference evidence="4" key="1">
    <citation type="journal article" date="2019" name="Int. J. Syst. Evol. Microbiol.">
        <title>The Global Catalogue of Microorganisms (GCM) 10K type strain sequencing project: providing services to taxonomists for standard genome sequencing and annotation.</title>
        <authorList>
            <consortium name="The Broad Institute Genomics Platform"/>
            <consortium name="The Broad Institute Genome Sequencing Center for Infectious Disease"/>
            <person name="Wu L."/>
            <person name="Ma J."/>
        </authorList>
    </citation>
    <scope>NUCLEOTIDE SEQUENCE [LARGE SCALE GENOMIC DNA]</scope>
    <source>
        <strain evidence="4">JCM 17938</strain>
    </source>
</reference>
<sequence>MQVSKTRYALLVRLAWELRGAPVTSLLVVPGHGEAVLWVLGRGGRKEAVLAVPRPDRWRILWRGAELDAASVPEAARADRGGGRGMTEVGEATGEPVVLGRITLPGFRRSVAHARMFLRDLLPCGHPVMDDLVMVGSETVCNAVTHTASGRPGGRVTVALIADRGAYRLEVTDDGAGGARPRLRDEEGGEGGRGMRIVDALARRWGYREDGDRTVVWAEFAGR</sequence>
<dbReference type="Proteomes" id="UP001500212">
    <property type="component" value="Unassembled WGS sequence"/>
</dbReference>
<protein>
    <recommendedName>
        <fullName evidence="2">Histidine kinase/HSP90-like ATPase domain-containing protein</fullName>
    </recommendedName>
</protein>
<dbReference type="CDD" id="cd16936">
    <property type="entry name" value="HATPase_RsbW-like"/>
    <property type="match status" value="1"/>
</dbReference>
<feature type="domain" description="Histidine kinase/HSP90-like ATPase" evidence="2">
    <location>
        <begin position="110"/>
        <end position="218"/>
    </location>
</feature>
<keyword evidence="1" id="KW-0808">Transferase</keyword>
<gene>
    <name evidence="3" type="ORF">GCM10023195_07940</name>
</gene>
<proteinExistence type="predicted"/>
<dbReference type="InterPro" id="IPR036890">
    <property type="entry name" value="HATPase_C_sf"/>
</dbReference>
<dbReference type="Gene3D" id="3.30.565.10">
    <property type="entry name" value="Histidine kinase-like ATPase, C-terminal domain"/>
    <property type="match status" value="1"/>
</dbReference>
<evidence type="ECO:0000259" key="2">
    <source>
        <dbReference type="Pfam" id="PF13581"/>
    </source>
</evidence>
<evidence type="ECO:0000313" key="4">
    <source>
        <dbReference type="Proteomes" id="UP001500212"/>
    </source>
</evidence>
<keyword evidence="1" id="KW-0418">Kinase</keyword>
<dbReference type="InterPro" id="IPR003594">
    <property type="entry name" value="HATPase_dom"/>
</dbReference>
<dbReference type="SUPFAM" id="SSF55874">
    <property type="entry name" value="ATPase domain of HSP90 chaperone/DNA topoisomerase II/histidine kinase"/>
    <property type="match status" value="1"/>
</dbReference>
<keyword evidence="1" id="KW-0723">Serine/threonine-protein kinase</keyword>
<dbReference type="Pfam" id="PF13581">
    <property type="entry name" value="HATPase_c_2"/>
    <property type="match status" value="1"/>
</dbReference>
<dbReference type="InterPro" id="IPR050267">
    <property type="entry name" value="Anti-sigma-factor_SerPK"/>
</dbReference>
<evidence type="ECO:0000313" key="3">
    <source>
        <dbReference type="EMBL" id="GAA4602557.1"/>
    </source>
</evidence>
<dbReference type="EMBL" id="BAABHJ010000002">
    <property type="protein sequence ID" value="GAA4602557.1"/>
    <property type="molecule type" value="Genomic_DNA"/>
</dbReference>
<dbReference type="RefSeq" id="WP_345348333.1">
    <property type="nucleotide sequence ID" value="NZ_BAABHJ010000002.1"/>
</dbReference>
<keyword evidence="4" id="KW-1185">Reference proteome</keyword>
<name>A0ABP8TAG4_9ACTN</name>
<comment type="caution">
    <text evidence="3">The sequence shown here is derived from an EMBL/GenBank/DDBJ whole genome shotgun (WGS) entry which is preliminary data.</text>
</comment>